<dbReference type="OrthoDB" id="2753252at2759"/>
<dbReference type="EMBL" id="AVOT02070705">
    <property type="protein sequence ID" value="MBW0561215.1"/>
    <property type="molecule type" value="Genomic_DNA"/>
</dbReference>
<dbReference type="GO" id="GO:0003676">
    <property type="term" value="F:nucleic acid binding"/>
    <property type="evidence" value="ECO:0007669"/>
    <property type="project" value="InterPro"/>
</dbReference>
<comment type="caution">
    <text evidence="1">The sequence shown here is derived from an EMBL/GenBank/DDBJ whole genome shotgun (WGS) entry which is preliminary data.</text>
</comment>
<evidence type="ECO:0008006" key="3">
    <source>
        <dbReference type="Google" id="ProtNLM"/>
    </source>
</evidence>
<dbReference type="InterPro" id="IPR036397">
    <property type="entry name" value="RNaseH_sf"/>
</dbReference>
<feature type="non-terminal residue" evidence="1">
    <location>
        <position position="99"/>
    </location>
</feature>
<reference evidence="1" key="1">
    <citation type="submission" date="2021-03" db="EMBL/GenBank/DDBJ databases">
        <title>Draft genome sequence of rust myrtle Austropuccinia psidii MF-1, a brazilian biotype.</title>
        <authorList>
            <person name="Quecine M.C."/>
            <person name="Pachon D.M.R."/>
            <person name="Bonatelli M.L."/>
            <person name="Correr F.H."/>
            <person name="Franceschini L.M."/>
            <person name="Leite T.F."/>
            <person name="Margarido G.R.A."/>
            <person name="Almeida C.A."/>
            <person name="Ferrarezi J.A."/>
            <person name="Labate C.A."/>
        </authorList>
    </citation>
    <scope>NUCLEOTIDE SEQUENCE</scope>
    <source>
        <strain evidence="1">MF-1</strain>
    </source>
</reference>
<organism evidence="1 2">
    <name type="scientific">Austropuccinia psidii MF-1</name>
    <dbReference type="NCBI Taxonomy" id="1389203"/>
    <lineage>
        <taxon>Eukaryota</taxon>
        <taxon>Fungi</taxon>
        <taxon>Dikarya</taxon>
        <taxon>Basidiomycota</taxon>
        <taxon>Pucciniomycotina</taxon>
        <taxon>Pucciniomycetes</taxon>
        <taxon>Pucciniales</taxon>
        <taxon>Sphaerophragmiaceae</taxon>
        <taxon>Austropuccinia</taxon>
    </lineage>
</organism>
<sequence length="99" mass="11721">MVQQVYCPALGPFVEQMEQAPWIRGQERIILIEDNVPIHMVDFRNQWPERNRIVKMEWTAHSPDLCHRGSSKMKRAWHSVNRLTYGGLRRKYSNDKSNG</sequence>
<evidence type="ECO:0000313" key="1">
    <source>
        <dbReference type="EMBL" id="MBW0561215.1"/>
    </source>
</evidence>
<keyword evidence="2" id="KW-1185">Reference proteome</keyword>
<gene>
    <name evidence="1" type="ORF">O181_100930</name>
</gene>
<accession>A0A9Q3PHA6</accession>
<protein>
    <recommendedName>
        <fullName evidence="3">Tc1-like transposase DDE domain-containing protein</fullName>
    </recommendedName>
</protein>
<dbReference type="Gene3D" id="3.30.420.10">
    <property type="entry name" value="Ribonuclease H-like superfamily/Ribonuclease H"/>
    <property type="match status" value="1"/>
</dbReference>
<dbReference type="AlphaFoldDB" id="A0A9Q3PHA6"/>
<proteinExistence type="predicted"/>
<evidence type="ECO:0000313" key="2">
    <source>
        <dbReference type="Proteomes" id="UP000765509"/>
    </source>
</evidence>
<dbReference type="Proteomes" id="UP000765509">
    <property type="component" value="Unassembled WGS sequence"/>
</dbReference>
<name>A0A9Q3PHA6_9BASI</name>